<feature type="compositionally biased region" description="Polar residues" evidence="7">
    <location>
        <begin position="1957"/>
        <end position="1971"/>
    </location>
</feature>
<feature type="compositionally biased region" description="Low complexity" evidence="7">
    <location>
        <begin position="1026"/>
        <end position="1038"/>
    </location>
</feature>
<feature type="compositionally biased region" description="Polar residues" evidence="7">
    <location>
        <begin position="365"/>
        <end position="375"/>
    </location>
</feature>
<gene>
    <name evidence="10" type="ORF">OFUS_LOCUS12012</name>
</gene>
<feature type="compositionally biased region" description="Low complexity" evidence="7">
    <location>
        <begin position="2144"/>
        <end position="2159"/>
    </location>
</feature>
<dbReference type="Pfam" id="PF12932">
    <property type="entry name" value="Sec16"/>
    <property type="match status" value="1"/>
</dbReference>
<evidence type="ECO:0000256" key="7">
    <source>
        <dbReference type="SAM" id="MobiDB-lite"/>
    </source>
</evidence>
<feature type="compositionally biased region" description="Low complexity" evidence="7">
    <location>
        <begin position="810"/>
        <end position="854"/>
    </location>
</feature>
<keyword evidence="3 6" id="KW-0813">Transport</keyword>
<accession>A0A8S4P3F9</accession>
<keyword evidence="6" id="KW-0653">Protein transport</keyword>
<feature type="compositionally biased region" description="Polar residues" evidence="7">
    <location>
        <begin position="974"/>
        <end position="988"/>
    </location>
</feature>
<feature type="compositionally biased region" description="Polar residues" evidence="7">
    <location>
        <begin position="672"/>
        <end position="700"/>
    </location>
</feature>
<feature type="compositionally biased region" description="Polar residues" evidence="7">
    <location>
        <begin position="1415"/>
        <end position="1428"/>
    </location>
</feature>
<reference evidence="10" key="1">
    <citation type="submission" date="2022-03" db="EMBL/GenBank/DDBJ databases">
        <authorList>
            <person name="Martin C."/>
        </authorList>
    </citation>
    <scope>NUCLEOTIDE SEQUENCE</scope>
</reference>
<feature type="compositionally biased region" description="Acidic residues" evidence="7">
    <location>
        <begin position="2054"/>
        <end position="2063"/>
    </location>
</feature>
<feature type="compositionally biased region" description="Polar residues" evidence="7">
    <location>
        <begin position="1130"/>
        <end position="1173"/>
    </location>
</feature>
<feature type="compositionally biased region" description="Polar residues" evidence="7">
    <location>
        <begin position="432"/>
        <end position="443"/>
    </location>
</feature>
<evidence type="ECO:0000259" key="9">
    <source>
        <dbReference type="Pfam" id="PF12932"/>
    </source>
</evidence>
<feature type="compositionally biased region" description="Polar residues" evidence="7">
    <location>
        <begin position="384"/>
        <end position="399"/>
    </location>
</feature>
<dbReference type="GO" id="GO:0015031">
    <property type="term" value="P:protein transport"/>
    <property type="evidence" value="ECO:0007669"/>
    <property type="project" value="UniProtKB-KW"/>
</dbReference>
<feature type="compositionally biased region" description="Polar residues" evidence="7">
    <location>
        <begin position="263"/>
        <end position="281"/>
    </location>
</feature>
<feature type="compositionally biased region" description="Low complexity" evidence="7">
    <location>
        <begin position="2404"/>
        <end position="2413"/>
    </location>
</feature>
<feature type="region of interest" description="Disordered" evidence="7">
    <location>
        <begin position="1956"/>
        <end position="2066"/>
    </location>
</feature>
<feature type="compositionally biased region" description="Polar residues" evidence="7">
    <location>
        <begin position="641"/>
        <end position="655"/>
    </location>
</feature>
<feature type="region of interest" description="Disordered" evidence="7">
    <location>
        <begin position="1411"/>
        <end position="1454"/>
    </location>
</feature>
<keyword evidence="4 6" id="KW-0256">Endoplasmic reticulum</keyword>
<feature type="region of interest" description="Disordered" evidence="7">
    <location>
        <begin position="967"/>
        <end position="988"/>
    </location>
</feature>
<feature type="compositionally biased region" description="Polar residues" evidence="7">
    <location>
        <begin position="2296"/>
        <end position="2307"/>
    </location>
</feature>
<feature type="compositionally biased region" description="Low complexity" evidence="7">
    <location>
        <begin position="1174"/>
        <end position="1189"/>
    </location>
</feature>
<evidence type="ECO:0000256" key="4">
    <source>
        <dbReference type="ARBA" id="ARBA00022824"/>
    </source>
</evidence>
<protein>
    <recommendedName>
        <fullName evidence="6">Protein transport protein sec16</fullName>
    </recommendedName>
</protein>
<feature type="compositionally biased region" description="Low complexity" evidence="7">
    <location>
        <begin position="1090"/>
        <end position="1129"/>
    </location>
</feature>
<dbReference type="Gene3D" id="1.25.40.1030">
    <property type="match status" value="1"/>
</dbReference>
<keyword evidence="6" id="KW-0472">Membrane</keyword>
<dbReference type="InterPro" id="IPR024298">
    <property type="entry name" value="Sec16_Sec23-bd"/>
</dbReference>
<feature type="compositionally biased region" description="Polar residues" evidence="7">
    <location>
        <begin position="2343"/>
        <end position="2377"/>
    </location>
</feature>
<dbReference type="CDD" id="cd09233">
    <property type="entry name" value="ACE1-Sec16-like"/>
    <property type="match status" value="1"/>
</dbReference>
<feature type="compositionally biased region" description="Polar residues" evidence="7">
    <location>
        <begin position="198"/>
        <end position="223"/>
    </location>
</feature>
<feature type="region of interest" description="Disordered" evidence="7">
    <location>
        <begin position="1090"/>
        <end position="1331"/>
    </location>
</feature>
<feature type="compositionally biased region" description="Basic and acidic residues" evidence="7">
    <location>
        <begin position="1284"/>
        <end position="1331"/>
    </location>
</feature>
<keyword evidence="6" id="KW-0333">Golgi apparatus</keyword>
<dbReference type="GO" id="GO:0070973">
    <property type="term" value="P:protein localization to endoplasmic reticulum exit site"/>
    <property type="evidence" value="ECO:0007669"/>
    <property type="project" value="TreeGrafter"/>
</dbReference>
<feature type="compositionally biased region" description="Low complexity" evidence="7">
    <location>
        <begin position="1988"/>
        <end position="2015"/>
    </location>
</feature>
<feature type="domain" description="Sec16 central conserved" evidence="9">
    <location>
        <begin position="1499"/>
        <end position="1598"/>
    </location>
</feature>
<dbReference type="EMBL" id="CAIIXF020000006">
    <property type="protein sequence ID" value="CAH1786046.1"/>
    <property type="molecule type" value="Genomic_DNA"/>
</dbReference>
<feature type="compositionally biased region" description="Polar residues" evidence="7">
    <location>
        <begin position="487"/>
        <end position="524"/>
    </location>
</feature>
<feature type="compositionally biased region" description="Polar residues" evidence="7">
    <location>
        <begin position="324"/>
        <end position="358"/>
    </location>
</feature>
<dbReference type="GO" id="GO:0000139">
    <property type="term" value="C:Golgi membrane"/>
    <property type="evidence" value="ECO:0007669"/>
    <property type="project" value="UniProtKB-SubCell"/>
</dbReference>
<dbReference type="GO" id="GO:0070971">
    <property type="term" value="C:endoplasmic reticulum exit site"/>
    <property type="evidence" value="ECO:0007669"/>
    <property type="project" value="TreeGrafter"/>
</dbReference>
<dbReference type="InterPro" id="IPR024340">
    <property type="entry name" value="Sec16_CCD"/>
</dbReference>
<evidence type="ECO:0000256" key="1">
    <source>
        <dbReference type="ARBA" id="ARBA00004240"/>
    </source>
</evidence>
<evidence type="ECO:0000256" key="6">
    <source>
        <dbReference type="RuleBase" id="RU364101"/>
    </source>
</evidence>
<comment type="caution">
    <text evidence="10">The sequence shown here is derived from an EMBL/GenBank/DDBJ whole genome shotgun (WGS) entry which is preliminary data.</text>
</comment>
<dbReference type="OrthoDB" id="8918678at2759"/>
<comment type="subcellular location">
    <subcellularLocation>
        <location evidence="1">Endoplasmic reticulum</location>
    </subcellularLocation>
    <subcellularLocation>
        <location evidence="6">Golgi apparatus membrane</location>
    </subcellularLocation>
</comment>
<feature type="compositionally biased region" description="Basic and acidic residues" evidence="7">
    <location>
        <begin position="565"/>
        <end position="578"/>
    </location>
</feature>
<dbReference type="GO" id="GO:0016192">
    <property type="term" value="P:vesicle-mediated transport"/>
    <property type="evidence" value="ECO:0007669"/>
    <property type="project" value="UniProtKB-KW"/>
</dbReference>
<evidence type="ECO:0000256" key="2">
    <source>
        <dbReference type="ARBA" id="ARBA00005927"/>
    </source>
</evidence>
<feature type="compositionally biased region" description="Polar residues" evidence="7">
    <location>
        <begin position="132"/>
        <end position="180"/>
    </location>
</feature>
<keyword evidence="11" id="KW-1185">Reference proteome</keyword>
<feature type="compositionally biased region" description="Polar residues" evidence="7">
    <location>
        <begin position="742"/>
        <end position="768"/>
    </location>
</feature>
<feature type="compositionally biased region" description="Basic and acidic residues" evidence="7">
    <location>
        <begin position="1010"/>
        <end position="1019"/>
    </location>
</feature>
<feature type="compositionally biased region" description="Basic and acidic residues" evidence="7">
    <location>
        <begin position="702"/>
        <end position="714"/>
    </location>
</feature>
<feature type="region of interest" description="Disordered" evidence="7">
    <location>
        <begin position="2326"/>
        <end position="2476"/>
    </location>
</feature>
<proteinExistence type="inferred from homology"/>
<feature type="compositionally biased region" description="Low complexity" evidence="7">
    <location>
        <begin position="866"/>
        <end position="891"/>
    </location>
</feature>
<feature type="compositionally biased region" description="Gly residues" evidence="7">
    <location>
        <begin position="2385"/>
        <end position="2394"/>
    </location>
</feature>
<feature type="compositionally biased region" description="Polar residues" evidence="7">
    <location>
        <begin position="33"/>
        <end position="75"/>
    </location>
</feature>
<evidence type="ECO:0000259" key="8">
    <source>
        <dbReference type="Pfam" id="PF12931"/>
    </source>
</evidence>
<dbReference type="Proteomes" id="UP000749559">
    <property type="component" value="Unassembled WGS sequence"/>
</dbReference>
<comment type="similarity">
    <text evidence="2 6">Belongs to the SEC16 family.</text>
</comment>
<feature type="compositionally biased region" description="Low complexity" evidence="7">
    <location>
        <begin position="541"/>
        <end position="554"/>
    </location>
</feature>
<feature type="compositionally biased region" description="Polar residues" evidence="7">
    <location>
        <begin position="606"/>
        <end position="616"/>
    </location>
</feature>
<feature type="compositionally biased region" description="Basic and acidic residues" evidence="7">
    <location>
        <begin position="1241"/>
        <end position="1270"/>
    </location>
</feature>
<evidence type="ECO:0000313" key="10">
    <source>
        <dbReference type="EMBL" id="CAH1786046.1"/>
    </source>
</evidence>
<dbReference type="Pfam" id="PF12931">
    <property type="entry name" value="TPR_Sec16"/>
    <property type="match status" value="1"/>
</dbReference>
<feature type="compositionally biased region" description="Low complexity" evidence="7">
    <location>
        <begin position="102"/>
        <end position="130"/>
    </location>
</feature>
<dbReference type="PANTHER" id="PTHR13402">
    <property type="entry name" value="RGPR-RELATED"/>
    <property type="match status" value="1"/>
</dbReference>
<feature type="region of interest" description="Disordered" evidence="7">
    <location>
        <begin position="255"/>
        <end position="768"/>
    </location>
</feature>
<evidence type="ECO:0000313" key="11">
    <source>
        <dbReference type="Proteomes" id="UP000749559"/>
    </source>
</evidence>
<feature type="compositionally biased region" description="Low complexity" evidence="7">
    <location>
        <begin position="7"/>
        <end position="26"/>
    </location>
</feature>
<feature type="compositionally biased region" description="Low complexity" evidence="7">
    <location>
        <begin position="593"/>
        <end position="605"/>
    </location>
</feature>
<dbReference type="GO" id="GO:0007030">
    <property type="term" value="P:Golgi organization"/>
    <property type="evidence" value="ECO:0007669"/>
    <property type="project" value="TreeGrafter"/>
</dbReference>
<evidence type="ECO:0000256" key="5">
    <source>
        <dbReference type="ARBA" id="ARBA00022892"/>
    </source>
</evidence>
<feature type="compositionally biased region" description="Low complexity" evidence="7">
    <location>
        <begin position="661"/>
        <end position="671"/>
    </location>
</feature>
<feature type="region of interest" description="Disordered" evidence="7">
    <location>
        <begin position="810"/>
        <end position="915"/>
    </location>
</feature>
<feature type="region of interest" description="Disordered" evidence="7">
    <location>
        <begin position="2126"/>
        <end position="2307"/>
    </location>
</feature>
<dbReference type="PANTHER" id="PTHR13402:SF6">
    <property type="entry name" value="SECRETORY 16, ISOFORM I"/>
    <property type="match status" value="1"/>
</dbReference>
<evidence type="ECO:0000256" key="3">
    <source>
        <dbReference type="ARBA" id="ARBA00022448"/>
    </source>
</evidence>
<feature type="region of interest" description="Disordered" evidence="7">
    <location>
        <begin position="1"/>
        <end position="241"/>
    </location>
</feature>
<feature type="compositionally biased region" description="Polar residues" evidence="7">
    <location>
        <begin position="892"/>
        <end position="910"/>
    </location>
</feature>
<feature type="domain" description="Sec16 Sec23-binding" evidence="8">
    <location>
        <begin position="1683"/>
        <end position="1919"/>
    </location>
</feature>
<feature type="compositionally biased region" description="Basic and acidic residues" evidence="7">
    <location>
        <begin position="2169"/>
        <end position="2178"/>
    </location>
</feature>
<feature type="compositionally biased region" description="Low complexity" evidence="7">
    <location>
        <begin position="76"/>
        <end position="91"/>
    </location>
</feature>
<feature type="region of interest" description="Disordered" evidence="7">
    <location>
        <begin position="2090"/>
        <end position="2113"/>
    </location>
</feature>
<feature type="compositionally biased region" description="Basic and acidic residues" evidence="7">
    <location>
        <begin position="1220"/>
        <end position="1231"/>
    </location>
</feature>
<feature type="compositionally biased region" description="Low complexity" evidence="7">
    <location>
        <begin position="2043"/>
        <end position="2053"/>
    </location>
</feature>
<feature type="compositionally biased region" description="Low complexity" evidence="7">
    <location>
        <begin position="2422"/>
        <end position="2431"/>
    </location>
</feature>
<sequence>MSQPPWQGYDQQGTPQQQGQQQVPGPMKFYDPNQFQGGTTSSFPQQQPVPGATVQNGQPPGIPVSSQAHYGAQSTWDQNQWQNHDWQNQGQDGLGGQVDPTQQLGQGDQYQNQTWDPNQQQYGYNNQWQNVDPGQSWGQNESVGSVQSYNTQQSNDSYFSNQSNITDSFNNVAPQSQEMHTNPPGFPISKPELKNDDQVSTYIDGQANLGDSLSSSTASNMFNSDGYEENTNDGGAFSSFYGNADEDKVIEYDNKGQCDTDIGNISNQMQNVSLKEPNQQGEDAYKRVDSFSNLQHEPSPFDEIAPGPAQFSPADFPPLGHQPATLTPSSTQEVQSATQEPHFTQATHHSQEPHSVTKTPHAVTQEIQESSQNPPDSEPKTDFLENNFNSGNQGPSQQGAPVERETPQSHENTNIEAPANANLEETPMVNYFQGQPHVQQESQPLYHPQQPGVNTEATLDPQAPHPPSQDKSHFTPQPANPELLSIQEGSRSASGSPSVQFIVGSNPSSTTASASHSRQGSSNGHDLHVQEPHIQQADPRTQQTDPHTQQTDPHIQQTDPYIQQTDRHSHQTDSHIENPDGNAQQPGNERPASTHSFSSNYSSQSNERPASQTSVPPSGEDLLPGHQGPNVTLPPIEQESHVGQQYSNMAPANTHTEYKNSDSNSTTVNDSQLSQPAVTQQLTSNEPNAEIMDSQSGPHQSHQRDSVNSPEHHMNIYASPIDHSSNSPFQPVSPRHLVNNPLVASSEASLQQSHPAQPQATQSTHTNYPQQIGQTVASTQATQHSTQLDQTENAPQIGLQQNVANMQQNNSGFQQQGGQQSHLQQQQGGQQSSLQQQGSQQSSLQHQGQESQQFVYTGQQDKQSFPPVQGQQPTNQQPTQVQQQMFPGQQQSMLPGQQNIKQAHSQSHTEASYIPSGKSEDVDVAESHAHMRHIAGLDTEKRAPSPATTLWKSPQIPQNMPVVLAPAKTEASREQMNPQSQGQSHDAQLQQPVVPLNLGHIKESLEKEKHVEELHENKPHSQQLVSNQSANASQHQSNIRQQNMIPGQQNMNPGQQIMNPGQQTMNPVQQNMNPSQQNMNPGQQNVNIGQQNMNSGQQNMNSGQQNMNNGQQNLNPGQQNINLGQQNMNPGQQTMNPGQQTLNQGQSSMNPGQQTMNQGQPSMNMGQPNTYPGQQNMNLDQQNMNQSQLGSNTHQKQLGTGGENTSFAPPAPRAPVGQETPRHNRGERNDPRGQYTPREQQYTDKHYDPRYSDPRDTRRYNRYEDPRYDSRGYFSAQKHYGHGGYDRPRSRQGEEYERPRSRQGDRPSSRQGYEDRPRSRQGMEVERPRSRADKGEEYYYRCYKLQCDYYKNSDPRFKQQDYEYYYYKYQQMVQYREYYGNDDSEYQRPMEKYNKGYADEWRSYNSADPRYYRQDSYQSGSRPSSRQGYDSYDHRSSSRGAYDQLEPSPIYPADQSGYYQAADGSYVAYGQDGDQSYYGQTEPRVPERSTPVKFSMPHVCASFGPGGQLIKVLPNRPADGQAATVTIHDMAAMIPDCSEAEELRSFPGPLIKGQTHKNDVVSFCQSKIKEALEDQQLVDRESAILVWKLLELLIKQNGTIVGTDIAELLLEGHEPSTKEYLDHGLPIAPSSDSLHDASNVTSTSASMSDISSLAAGIDNLNVTNERTVISKTGKGEDITDRFRHLLLYGRKKDALDWGMKNNLWGHTLFLASKMDARTHASVMTRFANVSMKLNDPLQTLYQMMSNRQPAAVTCVADDAWGDWRPHLAMILSNSSKPDMDRRSITTLGDTLAARGCLYASHFCYLMAQLSFGQYHKKTSKIVLIGSSHSLEFEYFANNVSIQCTEVYEYAQSLGNPLFHMTSFQLYKYLYATRLEKFGLIQETLQYTEHLATTIQQSPGSYDAILVKNVYQLADRLKFHDPQIMHAGEMYEQPSWLENLGKIVHAFEEGNIAAVPASGSQTPMGYGSTTGSDIADVSGITPGADVNMQQYQESFGGQQQQQEQPTEGETAQQEQQKPYRDPNYPGYIYNYQTQQWETDPDFNQGVQGAQQTETTQEENGVEETEPYKTFSKTSALEGVNLAESMNSNYTATTAESTDPDDPYGDSMNSQSTFDYYGASTTTGLGQSSISSTMPLGASAGQFKRPSISESSPPTPTNKLPPSQPPPKPVEPPKEQPKKEAPKKKPAKSGGSSWLGGMFSKILPKGKNEMNLPDDKNPTIIWDDVNKRWVNQDADEEDEKPAGPPPKDSDLSHPSPAPAPAPTDSTDGQAPAPPTGNRFSRPKQRGARGQYVDVMNPGGTSTSSAAPSNLFNVMPTVASMPNMFIPDMTGQLKATSDSGAAPMPSSEQNGSAMIGNPGSQPNTPIEADTPQQMQFFNPHSAQQQQAQGGGVQGSGGHNQSTDGEMSHTSSMSSLSQEVTQLTHSAPESATPTSAAPPPASNGPPMFFDPSTYQAPHLAGNQPEKPGHMKYGQRRQYPK</sequence>
<keyword evidence="5 6" id="KW-0931">ER-Golgi transport</keyword>
<feature type="region of interest" description="Disordered" evidence="7">
    <location>
        <begin position="1010"/>
        <end position="1038"/>
    </location>
</feature>
<organism evidence="10 11">
    <name type="scientific">Owenia fusiformis</name>
    <name type="common">Polychaete worm</name>
    <dbReference type="NCBI Taxonomy" id="6347"/>
    <lineage>
        <taxon>Eukaryota</taxon>
        <taxon>Metazoa</taxon>
        <taxon>Spiralia</taxon>
        <taxon>Lophotrochozoa</taxon>
        <taxon>Annelida</taxon>
        <taxon>Polychaeta</taxon>
        <taxon>Sedentaria</taxon>
        <taxon>Canalipalpata</taxon>
        <taxon>Sabellida</taxon>
        <taxon>Oweniida</taxon>
        <taxon>Oweniidae</taxon>
        <taxon>Owenia</taxon>
    </lineage>
</organism>
<feature type="compositionally biased region" description="Polar residues" evidence="7">
    <location>
        <begin position="1190"/>
        <end position="1207"/>
    </location>
</feature>
<dbReference type="GO" id="GO:0012507">
    <property type="term" value="C:ER to Golgi transport vesicle membrane"/>
    <property type="evidence" value="ECO:0007669"/>
    <property type="project" value="TreeGrafter"/>
</dbReference>
<name>A0A8S4P3F9_OWEFU</name>
<feature type="compositionally biased region" description="Polar residues" evidence="7">
    <location>
        <begin position="555"/>
        <end position="564"/>
    </location>
</feature>